<proteinExistence type="inferred from homology"/>
<dbReference type="GO" id="GO:0042597">
    <property type="term" value="C:periplasmic space"/>
    <property type="evidence" value="ECO:0007669"/>
    <property type="project" value="UniProtKB-SubCell"/>
</dbReference>
<keyword evidence="3 4" id="KW-0732">Signal</keyword>
<comment type="caution">
    <text evidence="6">The sequence shown here is derived from an EMBL/GenBank/DDBJ whole genome shotgun (WGS) entry which is preliminary data.</text>
</comment>
<evidence type="ECO:0000256" key="4">
    <source>
        <dbReference type="SAM" id="SignalP"/>
    </source>
</evidence>
<dbReference type="PANTHER" id="PTHR30024:SF47">
    <property type="entry name" value="TAURINE-BINDING PERIPLASMIC PROTEIN"/>
    <property type="match status" value="1"/>
</dbReference>
<dbReference type="PANTHER" id="PTHR30024">
    <property type="entry name" value="ALIPHATIC SULFONATES-BINDING PROTEIN-RELATED"/>
    <property type="match status" value="1"/>
</dbReference>
<dbReference type="Gene3D" id="3.40.190.10">
    <property type="entry name" value="Periplasmic binding protein-like II"/>
    <property type="match status" value="2"/>
</dbReference>
<evidence type="ECO:0000256" key="3">
    <source>
        <dbReference type="ARBA" id="ARBA00022729"/>
    </source>
</evidence>
<sequence length="347" mass="36587">MKNYLKMGLACATIIAGGFSLSQTAAAEPVKNLETTHVRIGVGSKNGFFFLPTMVAEGLGYYKQEGLDVDVVDLGSGGKALEALVGGSVDVISGAYDHVVQLRAKKVALQAFVLQGRLPDYAVGISKSKAASYKGAQDLKGMRVGVSSPGSSSDMFLKLWLAKEGVKASDVSTVSVGLGPTAVAAVRAGQLDVIANNDPVLGILEQAGDIVIIADARHEKGSTEVYGGPYPCAALVSYQEFVKKNPNTVQALTNAMVRTLKWMSKATPEQIIAVMPKQFSQPDPEVTKKILANLKDTYSSDGVFPDNSAQMAFSALGPYVKNIEAAKGELDQTFTNKFVKAASAKTN</sequence>
<reference evidence="6 7" key="1">
    <citation type="journal article" date="2014" name="Genome Announc.">
        <title>Genome Sequence of Afipia felis Strain 76713, Isolated in Hospital Water Using an Amoeba Co-Culture Procedure.</title>
        <authorList>
            <person name="Benamar S."/>
            <person name="La Scola B."/>
            <person name="Croce O."/>
        </authorList>
    </citation>
    <scope>NUCLEOTIDE SEQUENCE [LARGE SCALE GENOMIC DNA]</scope>
    <source>
        <strain evidence="6 7">76713</strain>
    </source>
</reference>
<evidence type="ECO:0000313" key="6">
    <source>
        <dbReference type="EMBL" id="CEG09031.1"/>
    </source>
</evidence>
<dbReference type="InterPro" id="IPR001638">
    <property type="entry name" value="Solute-binding_3/MltF_N"/>
</dbReference>
<comment type="subcellular location">
    <subcellularLocation>
        <location evidence="1">Periplasm</location>
    </subcellularLocation>
</comment>
<dbReference type="GO" id="GO:0042918">
    <property type="term" value="P:alkanesulfonate transmembrane transport"/>
    <property type="evidence" value="ECO:0007669"/>
    <property type="project" value="TreeGrafter"/>
</dbReference>
<comment type="similarity">
    <text evidence="2">Belongs to the bacterial solute-binding protein SsuA/TauA family.</text>
</comment>
<dbReference type="RefSeq" id="WP_048756757.1">
    <property type="nucleotide sequence ID" value="NZ_CCAZ020000001.1"/>
</dbReference>
<keyword evidence="7" id="KW-1185">Reference proteome</keyword>
<name>A0A090MNQ9_AFIFE</name>
<protein>
    <submittedName>
        <fullName evidence="6">Alkanesulfonate transporter substrate-binding subunit</fullName>
    </submittedName>
</protein>
<dbReference type="Pfam" id="PF13379">
    <property type="entry name" value="NMT1_2"/>
    <property type="match status" value="1"/>
</dbReference>
<feature type="domain" description="Solute-binding protein family 3/N-terminal" evidence="5">
    <location>
        <begin position="37"/>
        <end position="266"/>
    </location>
</feature>
<dbReference type="EMBL" id="CCAZ020000001">
    <property type="protein sequence ID" value="CEG09031.1"/>
    <property type="molecule type" value="Genomic_DNA"/>
</dbReference>
<dbReference type="AlphaFoldDB" id="A0A090MNQ9"/>
<dbReference type="STRING" id="1035.BN961_02452"/>
<dbReference type="OrthoDB" id="9806288at2"/>
<accession>A0A090MNQ9</accession>
<evidence type="ECO:0000313" key="7">
    <source>
        <dbReference type="Proteomes" id="UP000035762"/>
    </source>
</evidence>
<dbReference type="Proteomes" id="UP000035762">
    <property type="component" value="Unassembled WGS sequence"/>
</dbReference>
<feature type="chain" id="PRO_5001860662" evidence="4">
    <location>
        <begin position="28"/>
        <end position="347"/>
    </location>
</feature>
<dbReference type="SMART" id="SM00062">
    <property type="entry name" value="PBPb"/>
    <property type="match status" value="1"/>
</dbReference>
<evidence type="ECO:0000259" key="5">
    <source>
        <dbReference type="SMART" id="SM00062"/>
    </source>
</evidence>
<feature type="signal peptide" evidence="4">
    <location>
        <begin position="1"/>
        <end position="27"/>
    </location>
</feature>
<evidence type="ECO:0000256" key="1">
    <source>
        <dbReference type="ARBA" id="ARBA00004418"/>
    </source>
</evidence>
<evidence type="ECO:0000256" key="2">
    <source>
        <dbReference type="ARBA" id="ARBA00010742"/>
    </source>
</evidence>
<organism evidence="6 7">
    <name type="scientific">Afipia felis</name>
    <name type="common">Cat scratch disease bacillus</name>
    <dbReference type="NCBI Taxonomy" id="1035"/>
    <lineage>
        <taxon>Bacteria</taxon>
        <taxon>Pseudomonadati</taxon>
        <taxon>Pseudomonadota</taxon>
        <taxon>Alphaproteobacteria</taxon>
        <taxon>Hyphomicrobiales</taxon>
        <taxon>Nitrobacteraceae</taxon>
        <taxon>Afipia</taxon>
    </lineage>
</organism>
<gene>
    <name evidence="6" type="ORF">BN961_02452</name>
</gene>
<dbReference type="SUPFAM" id="SSF53850">
    <property type="entry name" value="Periplasmic binding protein-like II"/>
    <property type="match status" value="1"/>
</dbReference>